<dbReference type="Proteomes" id="UP001156903">
    <property type="component" value="Unassembled WGS sequence"/>
</dbReference>
<evidence type="ECO:0000259" key="7">
    <source>
        <dbReference type="PROSITE" id="PS50893"/>
    </source>
</evidence>
<dbReference type="Gene3D" id="3.40.50.300">
    <property type="entry name" value="P-loop containing nucleotide triphosphate hydrolases"/>
    <property type="match status" value="1"/>
</dbReference>
<evidence type="ECO:0000313" key="9">
    <source>
        <dbReference type="Proteomes" id="UP001156903"/>
    </source>
</evidence>
<dbReference type="GO" id="GO:0005524">
    <property type="term" value="F:ATP binding"/>
    <property type="evidence" value="ECO:0007669"/>
    <property type="project" value="UniProtKB-KW"/>
</dbReference>
<comment type="caution">
    <text evidence="8">The sequence shown here is derived from an EMBL/GenBank/DDBJ whole genome shotgun (WGS) entry which is preliminary data.</text>
</comment>
<keyword evidence="3" id="KW-0472">Membrane</keyword>
<protein>
    <submittedName>
        <fullName evidence="8">ABC transporter ATP-binding protein</fullName>
    </submittedName>
</protein>
<dbReference type="EMBL" id="BSPB01000009">
    <property type="protein sequence ID" value="GLS14172.1"/>
    <property type="molecule type" value="Genomic_DNA"/>
</dbReference>
<dbReference type="PROSITE" id="PS50893">
    <property type="entry name" value="ABC_TRANSPORTER_2"/>
    <property type="match status" value="1"/>
</dbReference>
<evidence type="ECO:0000256" key="6">
    <source>
        <dbReference type="ARBA" id="ARBA00022970"/>
    </source>
</evidence>
<accession>A0ABQ6C7J0</accession>
<dbReference type="InterPro" id="IPR027417">
    <property type="entry name" value="P-loop_NTPase"/>
</dbReference>
<evidence type="ECO:0000256" key="5">
    <source>
        <dbReference type="ARBA" id="ARBA00022840"/>
    </source>
</evidence>
<organism evidence="8 9">
    <name type="scientific">Hydrogenophaga electricum</name>
    <dbReference type="NCBI Taxonomy" id="1230953"/>
    <lineage>
        <taxon>Bacteria</taxon>
        <taxon>Pseudomonadati</taxon>
        <taxon>Pseudomonadota</taxon>
        <taxon>Betaproteobacteria</taxon>
        <taxon>Burkholderiales</taxon>
        <taxon>Comamonadaceae</taxon>
        <taxon>Hydrogenophaga</taxon>
    </lineage>
</organism>
<evidence type="ECO:0000256" key="3">
    <source>
        <dbReference type="ARBA" id="ARBA00022475"/>
    </source>
</evidence>
<gene>
    <name evidence="8" type="ORF">GCM10007935_16030</name>
</gene>
<dbReference type="InterPro" id="IPR017871">
    <property type="entry name" value="ABC_transporter-like_CS"/>
</dbReference>
<dbReference type="InterPro" id="IPR003439">
    <property type="entry name" value="ABC_transporter-like_ATP-bd"/>
</dbReference>
<keyword evidence="3" id="KW-1003">Cell membrane</keyword>
<sequence>MSTHPYELLRVEDLRVAYGEVQAVKNASLTVGAHQIVSLVGSNGAGKTTLLRAISGVLPLQAGRVVFGGQDITRLPVHARVGIGLAHVPEGRHVFGPLTIAENLRLGAYSGTDKPAIRRRMEEMFELFPILAERRSQQAGTMSGGEQQMLAIARALMSQPRLLILDEPTMGLSPKMIGLVLETLVRIRSQQIPILLVEQNTVEAIRMADTVYALRVGEIVAQMPGTGVTEDVLKHFYLG</sequence>
<dbReference type="CDD" id="cd03224">
    <property type="entry name" value="ABC_TM1139_LivF_branched"/>
    <property type="match status" value="1"/>
</dbReference>
<evidence type="ECO:0000256" key="1">
    <source>
        <dbReference type="ARBA" id="ARBA00005417"/>
    </source>
</evidence>
<dbReference type="PANTHER" id="PTHR43820:SF4">
    <property type="entry name" value="HIGH-AFFINITY BRANCHED-CHAIN AMINO ACID TRANSPORT ATP-BINDING PROTEIN LIVF"/>
    <property type="match status" value="1"/>
</dbReference>
<evidence type="ECO:0000313" key="8">
    <source>
        <dbReference type="EMBL" id="GLS14172.1"/>
    </source>
</evidence>
<proteinExistence type="inferred from homology"/>
<dbReference type="InterPro" id="IPR003593">
    <property type="entry name" value="AAA+_ATPase"/>
</dbReference>
<keyword evidence="4" id="KW-0547">Nucleotide-binding</keyword>
<evidence type="ECO:0000256" key="4">
    <source>
        <dbReference type="ARBA" id="ARBA00022741"/>
    </source>
</evidence>
<reference evidence="9" key="1">
    <citation type="journal article" date="2019" name="Int. J. Syst. Evol. Microbiol.">
        <title>The Global Catalogue of Microorganisms (GCM) 10K type strain sequencing project: providing services to taxonomists for standard genome sequencing and annotation.</title>
        <authorList>
            <consortium name="The Broad Institute Genomics Platform"/>
            <consortium name="The Broad Institute Genome Sequencing Center for Infectious Disease"/>
            <person name="Wu L."/>
            <person name="Ma J."/>
        </authorList>
    </citation>
    <scope>NUCLEOTIDE SEQUENCE [LARGE SCALE GENOMIC DNA]</scope>
    <source>
        <strain evidence="9">NBRC 109341</strain>
    </source>
</reference>
<name>A0ABQ6C7J0_9BURK</name>
<dbReference type="RefSeq" id="WP_284307352.1">
    <property type="nucleotide sequence ID" value="NZ_BSPB01000009.1"/>
</dbReference>
<dbReference type="InterPro" id="IPR052156">
    <property type="entry name" value="BCAA_Transport_ATP-bd_LivF"/>
</dbReference>
<comment type="similarity">
    <text evidence="1">Belongs to the ABC transporter superfamily.</text>
</comment>
<keyword evidence="5 8" id="KW-0067">ATP-binding</keyword>
<evidence type="ECO:0000256" key="2">
    <source>
        <dbReference type="ARBA" id="ARBA00022448"/>
    </source>
</evidence>
<keyword evidence="2" id="KW-0813">Transport</keyword>
<keyword evidence="9" id="KW-1185">Reference proteome</keyword>
<keyword evidence="6" id="KW-0029">Amino-acid transport</keyword>
<dbReference type="PANTHER" id="PTHR43820">
    <property type="entry name" value="HIGH-AFFINITY BRANCHED-CHAIN AMINO ACID TRANSPORT ATP-BINDING PROTEIN LIVF"/>
    <property type="match status" value="1"/>
</dbReference>
<dbReference type="SUPFAM" id="SSF52540">
    <property type="entry name" value="P-loop containing nucleoside triphosphate hydrolases"/>
    <property type="match status" value="1"/>
</dbReference>
<dbReference type="Pfam" id="PF00005">
    <property type="entry name" value="ABC_tran"/>
    <property type="match status" value="1"/>
</dbReference>
<dbReference type="PROSITE" id="PS00211">
    <property type="entry name" value="ABC_TRANSPORTER_1"/>
    <property type="match status" value="1"/>
</dbReference>
<dbReference type="SMART" id="SM00382">
    <property type="entry name" value="AAA"/>
    <property type="match status" value="1"/>
</dbReference>
<feature type="domain" description="ABC transporter" evidence="7">
    <location>
        <begin position="9"/>
        <end position="238"/>
    </location>
</feature>